<feature type="non-terminal residue" evidence="1">
    <location>
        <position position="37"/>
    </location>
</feature>
<accession>A0A0F9IQH5</accession>
<gene>
    <name evidence="1" type="ORF">LCGC14_1628370</name>
</gene>
<comment type="caution">
    <text evidence="1">The sequence shown here is derived from an EMBL/GenBank/DDBJ whole genome shotgun (WGS) entry which is preliminary data.</text>
</comment>
<dbReference type="EMBL" id="LAZR01013398">
    <property type="protein sequence ID" value="KKM22149.1"/>
    <property type="molecule type" value="Genomic_DNA"/>
</dbReference>
<proteinExistence type="predicted"/>
<evidence type="ECO:0000313" key="1">
    <source>
        <dbReference type="EMBL" id="KKM22149.1"/>
    </source>
</evidence>
<organism evidence="1">
    <name type="scientific">marine sediment metagenome</name>
    <dbReference type="NCBI Taxonomy" id="412755"/>
    <lineage>
        <taxon>unclassified sequences</taxon>
        <taxon>metagenomes</taxon>
        <taxon>ecological metagenomes</taxon>
    </lineage>
</organism>
<reference evidence="1" key="1">
    <citation type="journal article" date="2015" name="Nature">
        <title>Complex archaea that bridge the gap between prokaryotes and eukaryotes.</title>
        <authorList>
            <person name="Spang A."/>
            <person name="Saw J.H."/>
            <person name="Jorgensen S.L."/>
            <person name="Zaremba-Niedzwiedzka K."/>
            <person name="Martijn J."/>
            <person name="Lind A.E."/>
            <person name="van Eijk R."/>
            <person name="Schleper C."/>
            <person name="Guy L."/>
            <person name="Ettema T.J."/>
        </authorList>
    </citation>
    <scope>NUCLEOTIDE SEQUENCE</scope>
</reference>
<name>A0A0F9IQH5_9ZZZZ</name>
<sequence length="37" mass="4282">MKAIAPKKGIYQFEDDEIRILKNVAIQHLNPGQHFSM</sequence>
<dbReference type="AlphaFoldDB" id="A0A0F9IQH5"/>
<protein>
    <submittedName>
        <fullName evidence="1">Uncharacterized protein</fullName>
    </submittedName>
</protein>